<keyword evidence="4" id="KW-1185">Reference proteome</keyword>
<feature type="compositionally biased region" description="Low complexity" evidence="1">
    <location>
        <begin position="35"/>
        <end position="48"/>
    </location>
</feature>
<feature type="region of interest" description="Disordered" evidence="1">
    <location>
        <begin position="29"/>
        <end position="60"/>
    </location>
</feature>
<name>A0AAV9BQB6_ACOGR</name>
<keyword evidence="2" id="KW-0732">Signal</keyword>
<protein>
    <submittedName>
        <fullName evidence="3">Uncharacterized protein</fullName>
    </submittedName>
</protein>
<feature type="chain" id="PRO_5043417909" evidence="2">
    <location>
        <begin position="20"/>
        <end position="60"/>
    </location>
</feature>
<dbReference type="AlphaFoldDB" id="A0AAV9BQB6"/>
<sequence length="60" mass="6184">MGGITTAVIAIVAVALGWATIEIACKPASTKAGKPSTAPSIPITTPMITRRHKEKGEPKD</sequence>
<feature type="signal peptide" evidence="2">
    <location>
        <begin position="1"/>
        <end position="19"/>
    </location>
</feature>
<dbReference type="EMBL" id="JAUJYN010000002">
    <property type="protein sequence ID" value="KAK1278198.1"/>
    <property type="molecule type" value="Genomic_DNA"/>
</dbReference>
<dbReference type="Proteomes" id="UP001179952">
    <property type="component" value="Unassembled WGS sequence"/>
</dbReference>
<accession>A0AAV9BQB6</accession>
<evidence type="ECO:0000313" key="4">
    <source>
        <dbReference type="Proteomes" id="UP001179952"/>
    </source>
</evidence>
<evidence type="ECO:0000256" key="1">
    <source>
        <dbReference type="SAM" id="MobiDB-lite"/>
    </source>
</evidence>
<reference evidence="3" key="2">
    <citation type="submission" date="2023-06" db="EMBL/GenBank/DDBJ databases">
        <authorList>
            <person name="Ma L."/>
            <person name="Liu K.-W."/>
            <person name="Li Z."/>
            <person name="Hsiao Y.-Y."/>
            <person name="Qi Y."/>
            <person name="Fu T."/>
            <person name="Tang G."/>
            <person name="Zhang D."/>
            <person name="Sun W.-H."/>
            <person name="Liu D.-K."/>
            <person name="Li Y."/>
            <person name="Chen G.-Z."/>
            <person name="Liu X.-D."/>
            <person name="Liao X.-Y."/>
            <person name="Jiang Y.-T."/>
            <person name="Yu X."/>
            <person name="Hao Y."/>
            <person name="Huang J."/>
            <person name="Zhao X.-W."/>
            <person name="Ke S."/>
            <person name="Chen Y.-Y."/>
            <person name="Wu W.-L."/>
            <person name="Hsu J.-L."/>
            <person name="Lin Y.-F."/>
            <person name="Huang M.-D."/>
            <person name="Li C.-Y."/>
            <person name="Huang L."/>
            <person name="Wang Z.-W."/>
            <person name="Zhao X."/>
            <person name="Zhong W.-Y."/>
            <person name="Peng D.-H."/>
            <person name="Ahmad S."/>
            <person name="Lan S."/>
            <person name="Zhang J.-S."/>
            <person name="Tsai W.-C."/>
            <person name="Van De Peer Y."/>
            <person name="Liu Z.-J."/>
        </authorList>
    </citation>
    <scope>NUCLEOTIDE SEQUENCE</scope>
    <source>
        <strain evidence="3">SCP</strain>
        <tissue evidence="3">Leaves</tissue>
    </source>
</reference>
<gene>
    <name evidence="3" type="ORF">QJS04_geneDACA014418</name>
</gene>
<evidence type="ECO:0000313" key="3">
    <source>
        <dbReference type="EMBL" id="KAK1278198.1"/>
    </source>
</evidence>
<proteinExistence type="predicted"/>
<organism evidence="3 4">
    <name type="scientific">Acorus gramineus</name>
    <name type="common">Dwarf sweet flag</name>
    <dbReference type="NCBI Taxonomy" id="55184"/>
    <lineage>
        <taxon>Eukaryota</taxon>
        <taxon>Viridiplantae</taxon>
        <taxon>Streptophyta</taxon>
        <taxon>Embryophyta</taxon>
        <taxon>Tracheophyta</taxon>
        <taxon>Spermatophyta</taxon>
        <taxon>Magnoliopsida</taxon>
        <taxon>Liliopsida</taxon>
        <taxon>Acoraceae</taxon>
        <taxon>Acorus</taxon>
    </lineage>
</organism>
<evidence type="ECO:0000256" key="2">
    <source>
        <dbReference type="SAM" id="SignalP"/>
    </source>
</evidence>
<reference evidence="3" key="1">
    <citation type="journal article" date="2023" name="Nat. Commun.">
        <title>Diploid and tetraploid genomes of Acorus and the evolution of monocots.</title>
        <authorList>
            <person name="Ma L."/>
            <person name="Liu K.W."/>
            <person name="Li Z."/>
            <person name="Hsiao Y.Y."/>
            <person name="Qi Y."/>
            <person name="Fu T."/>
            <person name="Tang G.D."/>
            <person name="Zhang D."/>
            <person name="Sun W.H."/>
            <person name="Liu D.K."/>
            <person name="Li Y."/>
            <person name="Chen G.Z."/>
            <person name="Liu X.D."/>
            <person name="Liao X.Y."/>
            <person name="Jiang Y.T."/>
            <person name="Yu X."/>
            <person name="Hao Y."/>
            <person name="Huang J."/>
            <person name="Zhao X.W."/>
            <person name="Ke S."/>
            <person name="Chen Y.Y."/>
            <person name="Wu W.L."/>
            <person name="Hsu J.L."/>
            <person name="Lin Y.F."/>
            <person name="Huang M.D."/>
            <person name="Li C.Y."/>
            <person name="Huang L."/>
            <person name="Wang Z.W."/>
            <person name="Zhao X."/>
            <person name="Zhong W.Y."/>
            <person name="Peng D.H."/>
            <person name="Ahmad S."/>
            <person name="Lan S."/>
            <person name="Zhang J.S."/>
            <person name="Tsai W.C."/>
            <person name="Van de Peer Y."/>
            <person name="Liu Z.J."/>
        </authorList>
    </citation>
    <scope>NUCLEOTIDE SEQUENCE</scope>
    <source>
        <strain evidence="3">SCP</strain>
    </source>
</reference>
<comment type="caution">
    <text evidence="3">The sequence shown here is derived from an EMBL/GenBank/DDBJ whole genome shotgun (WGS) entry which is preliminary data.</text>
</comment>